<dbReference type="HAMAP" id="MF_01483">
    <property type="entry name" value="RbpA"/>
    <property type="match status" value="1"/>
</dbReference>
<dbReference type="Pfam" id="PF13397">
    <property type="entry name" value="RbpA"/>
    <property type="match status" value="1"/>
</dbReference>
<dbReference type="Gene3D" id="2.20.28.270">
    <property type="entry name" value="RNA polymerase-binding protein A"/>
    <property type="match status" value="1"/>
</dbReference>
<keyword evidence="1" id="KW-0804">Transcription</keyword>
<feature type="region of interest" description="Disordered" evidence="2">
    <location>
        <begin position="1"/>
        <end position="30"/>
    </location>
</feature>
<evidence type="ECO:0000256" key="1">
    <source>
        <dbReference type="HAMAP-Rule" id="MF_01483"/>
    </source>
</evidence>
<dbReference type="InterPro" id="IPR038638">
    <property type="entry name" value="RbpA_sf"/>
</dbReference>
<comment type="cofactor">
    <cofactor evidence="1">
        <name>Zn(2+)</name>
        <dbReference type="ChEBI" id="CHEBI:29105"/>
    </cofactor>
    <text evidence="1">Bind 1 Zn(2+) per subunit.</text>
</comment>
<evidence type="ECO:0000313" key="4">
    <source>
        <dbReference type="Proteomes" id="UP000655366"/>
    </source>
</evidence>
<comment type="similarity">
    <text evidence="1">Belongs to the RNA polymerase-binding protein RbpA family.</text>
</comment>
<comment type="subunit">
    <text evidence="1">Forms a complex with the RNAP catalytic core and with free principal sigma factors.</text>
</comment>
<keyword evidence="1" id="KW-0862">Zinc</keyword>
<dbReference type="RefSeq" id="WP_196396582.1">
    <property type="nucleotide sequence ID" value="NZ_JADNYM010000010.1"/>
</dbReference>
<accession>A0A931G5K1</accession>
<sequence length="124" mass="13311">MLHISGGFNGTRVGATAGGRSPMQNENPDVEPVPRIRISYWCGSGHETITVFAQLPQMQIPAFWDCRRCGKRASRTQALAGAGGAESPYKSHLDYVKERRTAAEGEELLSGALAKLRAANPAGE</sequence>
<reference evidence="3 4" key="1">
    <citation type="submission" date="2020-11" db="EMBL/GenBank/DDBJ databases">
        <title>Arthrobacter antarcticus sp. nov., isolated from Antarctic Soil.</title>
        <authorList>
            <person name="Li J."/>
        </authorList>
    </citation>
    <scope>NUCLEOTIDE SEQUENCE [LARGE SCALE GENOMIC DNA]</scope>
    <source>
        <strain evidence="3 4">Z1-20</strain>
    </source>
</reference>
<feature type="binding site" evidence="1">
    <location>
        <position position="46"/>
    </location>
    <ligand>
        <name>Zn(2+)</name>
        <dbReference type="ChEBI" id="CHEBI:29105"/>
    </ligand>
</feature>
<evidence type="ECO:0000256" key="2">
    <source>
        <dbReference type="SAM" id="MobiDB-lite"/>
    </source>
</evidence>
<name>A0A931G5K1_9MICC</name>
<feature type="binding site" evidence="1">
    <location>
        <position position="66"/>
    </location>
    <ligand>
        <name>Zn(2+)</name>
        <dbReference type="ChEBI" id="CHEBI:29105"/>
    </ligand>
</feature>
<keyword evidence="4" id="KW-1185">Reference proteome</keyword>
<dbReference type="GO" id="GO:0045893">
    <property type="term" value="P:positive regulation of DNA-templated transcription"/>
    <property type="evidence" value="ECO:0007669"/>
    <property type="project" value="UniProtKB-UniRule"/>
</dbReference>
<proteinExistence type="inferred from homology"/>
<evidence type="ECO:0000313" key="3">
    <source>
        <dbReference type="EMBL" id="MBG0739645.1"/>
    </source>
</evidence>
<dbReference type="GO" id="GO:0008270">
    <property type="term" value="F:zinc ion binding"/>
    <property type="evidence" value="ECO:0007669"/>
    <property type="project" value="UniProtKB-UniRule"/>
</dbReference>
<comment type="function">
    <text evidence="1">Binds to RNA polymerase (RNAP), stimulating transcription from principal, but not alternative sigma factor promoters.</text>
</comment>
<keyword evidence="1" id="KW-0805">Transcription regulation</keyword>
<feature type="binding site" evidence="1">
    <location>
        <position position="69"/>
    </location>
    <ligand>
        <name>Zn(2+)</name>
        <dbReference type="ChEBI" id="CHEBI:29105"/>
    </ligand>
</feature>
<organism evidence="3 4">
    <name type="scientific">Arthrobacter terrae</name>
    <dbReference type="NCBI Taxonomy" id="2935737"/>
    <lineage>
        <taxon>Bacteria</taxon>
        <taxon>Bacillati</taxon>
        <taxon>Actinomycetota</taxon>
        <taxon>Actinomycetes</taxon>
        <taxon>Micrococcales</taxon>
        <taxon>Micrococcaceae</taxon>
        <taxon>Arthrobacter</taxon>
    </lineage>
</organism>
<protein>
    <recommendedName>
        <fullName evidence="1">RNA polymerase-binding protein RbpA</fullName>
    </recommendedName>
</protein>
<feature type="binding site" evidence="1">
    <location>
        <position position="42"/>
    </location>
    <ligand>
        <name>Zn(2+)</name>
        <dbReference type="ChEBI" id="CHEBI:29105"/>
    </ligand>
</feature>
<dbReference type="InterPro" id="IPR025182">
    <property type="entry name" value="RNApol-bd_RbpA"/>
</dbReference>
<comment type="caution">
    <text evidence="3">The sequence shown here is derived from an EMBL/GenBank/DDBJ whole genome shotgun (WGS) entry which is preliminary data.</text>
</comment>
<dbReference type="GO" id="GO:0001000">
    <property type="term" value="F:bacterial-type RNA polymerase core enzyme binding"/>
    <property type="evidence" value="ECO:0007669"/>
    <property type="project" value="UniProtKB-UniRule"/>
</dbReference>
<gene>
    <name evidence="1" type="primary">rbpA</name>
    <name evidence="3" type="ORF">IV500_09630</name>
</gene>
<dbReference type="AlphaFoldDB" id="A0A931G5K1"/>
<dbReference type="EMBL" id="JADNYM010000010">
    <property type="protein sequence ID" value="MBG0739645.1"/>
    <property type="molecule type" value="Genomic_DNA"/>
</dbReference>
<dbReference type="Proteomes" id="UP000655366">
    <property type="component" value="Unassembled WGS sequence"/>
</dbReference>
<keyword evidence="1" id="KW-0479">Metal-binding</keyword>